<evidence type="ECO:0000259" key="3">
    <source>
        <dbReference type="Pfam" id="PF07627"/>
    </source>
</evidence>
<evidence type="ECO:0000259" key="2">
    <source>
        <dbReference type="Pfam" id="PF07626"/>
    </source>
</evidence>
<proteinExistence type="predicted"/>
<dbReference type="PATRIC" id="fig|1263867.3.peg.3539"/>
<dbReference type="AlphaFoldDB" id="M2B180"/>
<sequence length="861" mass="95621">MGSGMHNTGDPDLRLQLAFTLACVLLTAPARADVPEQIAKFVENNCLDCHSGDDSERGFDLDGLSFDLADTSAHDKWVRALDRVQNGEMPPPDYGTVEQSEVDAFEKALRPRLISAETDRIANEGRSTIRRLSRAEHINALRDLLRMPLLEAGDKLPPDSLSDGFGKSSSTLPFSHVQVDRYLEVADDALRAAMAPQFEKPQAKKTSVWLKDIRGQTIVLDKGKPREQETLRLIREARPLYLEFKHGSGIPLIGNERDSTFESHPGNFSTKKHGFVLDEKPYIDAIGIVSNAPMKIGRASAAGRYTIRIDAFAFQADHGSVETTDRTEVIAVYGESELLGTFDVTANAGLQEVDVELKADEEISVAMATLPLWRIEIGDKTARYLSVNVPAVAIKGFEVEGPFIDDWPPESHRRLFGNLPLKPDDTTSVGYQVDAEDPTRDAQRLLSSFMNEAYRREVSQRDFLIPMAMFERRLLAGASFQDAMISAYSSVLCSPSFILVELQTGELPPNELANRLSLFLWNAPADKPLRDSLTVSVASDRSSYSKLIDKMLGDPRTDRFIEHFLDQWLNLREIGVTEPDENLYSGYSTWTLDSMLMETRSFFHELLRKDLPIRNVVDSDFLMANGELAELYGIEGPVGANVERVNLEDDSIRGGLLTQASVLKVSANGTTTSPVVRGVYVMDRLLGDPPPPPPEAVAAVEPDIGGVTTIREQLARHRADPACASCHRKIDPPGFALESFDVMGRFRERYHSLKKGESVVGLNRRAKPIKYKLSLPVDPSGEMEDGRPFAGIEQFRQYILQDERAIARNLLERLVIYSTGHPVGISDQQHVEAILDATAESGYGLRSMIHGLVQSPMFRNK</sequence>
<accession>M2B180</accession>
<reference evidence="7" key="1">
    <citation type="submission" date="2012-11" db="EMBL/GenBank/DDBJ databases">
        <title>Permanent draft genomes of Rhodopirellula europaea strain SH398 and 6C.</title>
        <authorList>
            <person name="Richter M."/>
            <person name="Richter-Heitmann T."/>
            <person name="Frank C."/>
            <person name="Harder J."/>
            <person name="Glockner F.O."/>
        </authorList>
    </citation>
    <scope>NUCLEOTIDE SEQUENCE</scope>
    <source>
        <strain evidence="7">6C</strain>
    </source>
</reference>
<dbReference type="InterPro" id="IPR013039">
    <property type="entry name" value="DUF1588"/>
</dbReference>
<evidence type="ECO:0000259" key="5">
    <source>
        <dbReference type="Pfam" id="PF07635"/>
    </source>
</evidence>
<dbReference type="Proteomes" id="UP000011529">
    <property type="component" value="Unassembled WGS sequence"/>
</dbReference>
<comment type="caution">
    <text evidence="7">The sequence shown here is derived from an EMBL/GenBank/DDBJ whole genome shotgun (WGS) entry which is preliminary data.</text>
</comment>
<dbReference type="Pfam" id="PF07624">
    <property type="entry name" value="PSD2"/>
    <property type="match status" value="1"/>
</dbReference>
<feature type="domain" description="DUF1588" evidence="3">
    <location>
        <begin position="653"/>
        <end position="749"/>
    </location>
</feature>
<dbReference type="InterPro" id="IPR011478">
    <property type="entry name" value="DUF1585"/>
</dbReference>
<evidence type="ECO:0000313" key="8">
    <source>
        <dbReference type="Proteomes" id="UP000011529"/>
    </source>
</evidence>
<feature type="domain" description="DUF1585" evidence="1">
    <location>
        <begin position="785"/>
        <end position="858"/>
    </location>
</feature>
<protein>
    <submittedName>
        <fullName evidence="7">Secreted protein containing DUF1588</fullName>
    </submittedName>
</protein>
<name>M2B180_9BACT</name>
<evidence type="ECO:0000259" key="1">
    <source>
        <dbReference type="Pfam" id="PF07624"/>
    </source>
</evidence>
<dbReference type="InterPro" id="IPR013042">
    <property type="entry name" value="DUF1592"/>
</dbReference>
<dbReference type="InterPro" id="IPR013036">
    <property type="entry name" value="DUF1587"/>
</dbReference>
<evidence type="ECO:0000259" key="4">
    <source>
        <dbReference type="Pfam" id="PF07631"/>
    </source>
</evidence>
<organism evidence="7 8">
    <name type="scientific">Rhodopirellula europaea 6C</name>
    <dbReference type="NCBI Taxonomy" id="1263867"/>
    <lineage>
        <taxon>Bacteria</taxon>
        <taxon>Pseudomonadati</taxon>
        <taxon>Planctomycetota</taxon>
        <taxon>Planctomycetia</taxon>
        <taxon>Pirellulales</taxon>
        <taxon>Pirellulaceae</taxon>
        <taxon>Rhodopirellula</taxon>
    </lineage>
</organism>
<dbReference type="Pfam" id="PF07637">
    <property type="entry name" value="PSD5"/>
    <property type="match status" value="1"/>
</dbReference>
<feature type="domain" description="Cytochrome C Planctomycete-type" evidence="5">
    <location>
        <begin position="46"/>
        <end position="93"/>
    </location>
</feature>
<keyword evidence="8" id="KW-1185">Reference proteome</keyword>
<dbReference type="InterPro" id="IPR013043">
    <property type="entry name" value="DUF1595"/>
</dbReference>
<feature type="domain" description="DUF1595" evidence="6">
    <location>
        <begin position="442"/>
        <end position="498"/>
    </location>
</feature>
<dbReference type="Pfam" id="PF07627">
    <property type="entry name" value="PSCyt3"/>
    <property type="match status" value="1"/>
</dbReference>
<feature type="domain" description="DUF1592" evidence="4">
    <location>
        <begin position="509"/>
        <end position="634"/>
    </location>
</feature>
<evidence type="ECO:0000313" key="7">
    <source>
        <dbReference type="EMBL" id="EMB15969.1"/>
    </source>
</evidence>
<dbReference type="EMBL" id="ANMO01000147">
    <property type="protein sequence ID" value="EMB15969.1"/>
    <property type="molecule type" value="Genomic_DNA"/>
</dbReference>
<dbReference type="Pfam" id="PF07635">
    <property type="entry name" value="PSCyt1"/>
    <property type="match status" value="1"/>
</dbReference>
<feature type="domain" description="DUF1587" evidence="2">
    <location>
        <begin position="130"/>
        <end position="194"/>
    </location>
</feature>
<dbReference type="Pfam" id="PF07631">
    <property type="entry name" value="PSD4"/>
    <property type="match status" value="1"/>
</dbReference>
<dbReference type="InterPro" id="IPR011429">
    <property type="entry name" value="Cyt_c_Planctomycete-type"/>
</dbReference>
<dbReference type="Pfam" id="PF07626">
    <property type="entry name" value="PSD3"/>
    <property type="match status" value="1"/>
</dbReference>
<evidence type="ECO:0000259" key="6">
    <source>
        <dbReference type="Pfam" id="PF07637"/>
    </source>
</evidence>
<reference evidence="7" key="2">
    <citation type="journal article" date="2013" name="Mar. Genomics">
        <title>Expression of sulfatases in Rhodopirellula baltica and the diversity of sulfatases in the genus Rhodopirellula.</title>
        <authorList>
            <person name="Wegner C.E."/>
            <person name="Richter-Heitmann T."/>
            <person name="Klindworth A."/>
            <person name="Klockow C."/>
            <person name="Richter M."/>
            <person name="Achstetter T."/>
            <person name="Glockner F.O."/>
            <person name="Harder J."/>
        </authorList>
    </citation>
    <scope>NUCLEOTIDE SEQUENCE [LARGE SCALE GENOMIC DNA]</scope>
    <source>
        <strain evidence="7">6C</strain>
    </source>
</reference>
<gene>
    <name evidence="7" type="ORF">RE6C_03316</name>
</gene>